<comment type="similarity">
    <text evidence="9">Belongs to the TatB family.</text>
</comment>
<keyword evidence="5 9" id="KW-0653">Protein transport</keyword>
<dbReference type="GO" id="GO:0043953">
    <property type="term" value="P:protein transport by the Tat complex"/>
    <property type="evidence" value="ECO:0007669"/>
    <property type="project" value="UniProtKB-UniRule"/>
</dbReference>
<evidence type="ECO:0000256" key="3">
    <source>
        <dbReference type="ARBA" id="ARBA00022475"/>
    </source>
</evidence>
<dbReference type="EMBL" id="QYUM01000003">
    <property type="protein sequence ID" value="RJF90546.1"/>
    <property type="molecule type" value="Genomic_DNA"/>
</dbReference>
<dbReference type="OrthoDB" id="7206969at2"/>
<sequence>MFDIAPTELLLCAIVALLVIGPKDLPKAMRTVGHWVGRARGVARHFRAGFDTMVREAELEEMEKKWREENERIMREHPPGPSADEGAPQLTPQPEIVDAPEMTPPPASAEDASEAEAKKKPAKPAGQLDFGLDADTPQ</sequence>
<gene>
    <name evidence="9 11" type="primary">tatB</name>
    <name evidence="11" type="ORF">D3876_09965</name>
</gene>
<dbReference type="AlphaFoldDB" id="A0A418WKI3"/>
<evidence type="ECO:0000256" key="5">
    <source>
        <dbReference type="ARBA" id="ARBA00022927"/>
    </source>
</evidence>
<evidence type="ECO:0000313" key="11">
    <source>
        <dbReference type="EMBL" id="RJF90546.1"/>
    </source>
</evidence>
<dbReference type="Pfam" id="PF02416">
    <property type="entry name" value="TatA_B_E"/>
    <property type="match status" value="1"/>
</dbReference>
<dbReference type="GO" id="GO:0033281">
    <property type="term" value="C:TAT protein transport complex"/>
    <property type="evidence" value="ECO:0007669"/>
    <property type="project" value="UniProtKB-UniRule"/>
</dbReference>
<dbReference type="PRINTS" id="PR01506">
    <property type="entry name" value="TATBPROTEIN"/>
</dbReference>
<dbReference type="RefSeq" id="WP_119761840.1">
    <property type="nucleotide sequence ID" value="NZ_QYUM01000003.1"/>
</dbReference>
<dbReference type="NCBIfam" id="TIGR01410">
    <property type="entry name" value="tatB"/>
    <property type="match status" value="1"/>
</dbReference>
<protein>
    <recommendedName>
        <fullName evidence="9">Sec-independent protein translocase protein TatB</fullName>
    </recommendedName>
</protein>
<organism evidence="11 12">
    <name type="scientific">Sphingomonas cavernae</name>
    <dbReference type="NCBI Taxonomy" id="2320861"/>
    <lineage>
        <taxon>Bacteria</taxon>
        <taxon>Pseudomonadati</taxon>
        <taxon>Pseudomonadota</taxon>
        <taxon>Alphaproteobacteria</taxon>
        <taxon>Sphingomonadales</taxon>
        <taxon>Sphingomonadaceae</taxon>
        <taxon>Sphingomonas</taxon>
    </lineage>
</organism>
<feature type="compositionally biased region" description="Basic and acidic residues" evidence="10">
    <location>
        <begin position="68"/>
        <end position="78"/>
    </location>
</feature>
<comment type="subcellular location">
    <subcellularLocation>
        <location evidence="9">Cell membrane</location>
        <topology evidence="9">Single-pass membrane protein</topology>
    </subcellularLocation>
    <subcellularLocation>
        <location evidence="1">Membrane</location>
        <topology evidence="1">Single-pass membrane protein</topology>
    </subcellularLocation>
</comment>
<dbReference type="Proteomes" id="UP000286100">
    <property type="component" value="Unassembled WGS sequence"/>
</dbReference>
<keyword evidence="4 9" id="KW-0812">Transmembrane</keyword>
<dbReference type="Gene3D" id="1.20.5.3310">
    <property type="match status" value="1"/>
</dbReference>
<evidence type="ECO:0000256" key="9">
    <source>
        <dbReference type="HAMAP-Rule" id="MF_00237"/>
    </source>
</evidence>
<dbReference type="InterPro" id="IPR018448">
    <property type="entry name" value="TatB"/>
</dbReference>
<dbReference type="PANTHER" id="PTHR33162:SF1">
    <property type="entry name" value="SEC-INDEPENDENT PROTEIN TRANSLOCASE PROTEIN TATA, CHLOROPLASTIC"/>
    <property type="match status" value="1"/>
</dbReference>
<evidence type="ECO:0000313" key="12">
    <source>
        <dbReference type="Proteomes" id="UP000286100"/>
    </source>
</evidence>
<keyword evidence="8 9" id="KW-0472">Membrane</keyword>
<comment type="function">
    <text evidence="9">Part of the twin-arginine translocation (Tat) system that transports large folded proteins containing a characteristic twin-arginine motif in their signal peptide across membranes. Together with TatC, TatB is part of a receptor directly interacting with Tat signal peptides. TatB may form an oligomeric binding site that transiently accommodates folded Tat precursor proteins before their translocation.</text>
</comment>
<keyword evidence="7 9" id="KW-0811">Translocation</keyword>
<evidence type="ECO:0000256" key="4">
    <source>
        <dbReference type="ARBA" id="ARBA00022692"/>
    </source>
</evidence>
<dbReference type="PANTHER" id="PTHR33162">
    <property type="entry name" value="SEC-INDEPENDENT PROTEIN TRANSLOCASE PROTEIN TATA, CHLOROPLASTIC"/>
    <property type="match status" value="1"/>
</dbReference>
<keyword evidence="6 9" id="KW-1133">Transmembrane helix</keyword>
<evidence type="ECO:0000256" key="7">
    <source>
        <dbReference type="ARBA" id="ARBA00023010"/>
    </source>
</evidence>
<comment type="subunit">
    <text evidence="9">The Tat system comprises two distinct complexes: a TatABC complex, containing multiple copies of TatA, TatB and TatC subunits, and a separate TatA complex, containing only TatA subunits. Substrates initially bind to the TatABC complex, which probably triggers association of the separate TatA complex to form the active translocon.</text>
</comment>
<keyword evidence="2 9" id="KW-0813">Transport</keyword>
<proteinExistence type="inferred from homology"/>
<evidence type="ECO:0000256" key="8">
    <source>
        <dbReference type="ARBA" id="ARBA00023136"/>
    </source>
</evidence>
<evidence type="ECO:0000256" key="1">
    <source>
        <dbReference type="ARBA" id="ARBA00004167"/>
    </source>
</evidence>
<feature type="region of interest" description="Disordered" evidence="10">
    <location>
        <begin position="68"/>
        <end position="138"/>
    </location>
</feature>
<keyword evidence="12" id="KW-1185">Reference proteome</keyword>
<dbReference type="InterPro" id="IPR003369">
    <property type="entry name" value="TatA/B/E"/>
</dbReference>
<evidence type="ECO:0000256" key="10">
    <source>
        <dbReference type="SAM" id="MobiDB-lite"/>
    </source>
</evidence>
<accession>A0A418WKI3</accession>
<comment type="caution">
    <text evidence="11">The sequence shown here is derived from an EMBL/GenBank/DDBJ whole genome shotgun (WGS) entry which is preliminary data.</text>
</comment>
<reference evidence="11 12" key="1">
    <citation type="submission" date="2018-09" db="EMBL/GenBank/DDBJ databases">
        <authorList>
            <person name="Zhu H."/>
        </authorList>
    </citation>
    <scope>NUCLEOTIDE SEQUENCE [LARGE SCALE GENOMIC DNA]</scope>
    <source>
        <strain evidence="11 12">K2R01-6</strain>
    </source>
</reference>
<dbReference type="GO" id="GO:0008320">
    <property type="term" value="F:protein transmembrane transporter activity"/>
    <property type="evidence" value="ECO:0007669"/>
    <property type="project" value="UniProtKB-UniRule"/>
</dbReference>
<dbReference type="HAMAP" id="MF_00237">
    <property type="entry name" value="TatB"/>
    <property type="match status" value="1"/>
</dbReference>
<keyword evidence="3 9" id="KW-1003">Cell membrane</keyword>
<evidence type="ECO:0000256" key="2">
    <source>
        <dbReference type="ARBA" id="ARBA00022448"/>
    </source>
</evidence>
<name>A0A418WKI3_9SPHN</name>
<evidence type="ECO:0000256" key="6">
    <source>
        <dbReference type="ARBA" id="ARBA00022989"/>
    </source>
</evidence>